<evidence type="ECO:0000313" key="15">
    <source>
        <dbReference type="EMBL" id="KAB5569195.1"/>
    </source>
</evidence>
<dbReference type="GO" id="GO:0042500">
    <property type="term" value="F:aspartic endopeptidase activity, intramembrane cleaving"/>
    <property type="evidence" value="ECO:0007669"/>
    <property type="project" value="InterPro"/>
</dbReference>
<dbReference type="InterPro" id="IPR046450">
    <property type="entry name" value="PA_dom_sf"/>
</dbReference>
<evidence type="ECO:0000256" key="9">
    <source>
        <dbReference type="ARBA" id="ARBA00022989"/>
    </source>
</evidence>
<dbReference type="InterPro" id="IPR006639">
    <property type="entry name" value="Preselin/SPP"/>
</dbReference>
<evidence type="ECO:0000256" key="7">
    <source>
        <dbReference type="ARBA" id="ARBA00022753"/>
    </source>
</evidence>
<keyword evidence="9 12" id="KW-1133">Transmembrane helix</keyword>
<evidence type="ECO:0000256" key="13">
    <source>
        <dbReference type="SAM" id="SignalP"/>
    </source>
</evidence>
<dbReference type="Proteomes" id="UP000326939">
    <property type="component" value="Chromosome 2"/>
</dbReference>
<accession>A0A5N5NNK5</accession>
<comment type="function">
    <text evidence="1">Intramembrane-cleaving aspartic protease (I-CLiP) that cleaves type II membrane signal peptides in the hydrophobic plane of the membrane.</text>
</comment>
<feature type="transmembrane region" description="Helical" evidence="12">
    <location>
        <begin position="276"/>
        <end position="296"/>
    </location>
</feature>
<dbReference type="PANTHER" id="PTHR12174">
    <property type="entry name" value="SIGNAL PEPTIDE PEPTIDASE"/>
    <property type="match status" value="1"/>
</dbReference>
<dbReference type="FunFam" id="3.50.30.30:FF:000007">
    <property type="entry name" value="Signal peptide peptidase-like 3"/>
    <property type="match status" value="1"/>
</dbReference>
<dbReference type="AlphaFoldDB" id="A0A5N5NNK5"/>
<evidence type="ECO:0000256" key="3">
    <source>
        <dbReference type="ARBA" id="ARBA00006859"/>
    </source>
</evidence>
<keyword evidence="4" id="KW-0645">Protease</keyword>
<keyword evidence="6 13" id="KW-0732">Signal</keyword>
<evidence type="ECO:0000256" key="8">
    <source>
        <dbReference type="ARBA" id="ARBA00022801"/>
    </source>
</evidence>
<evidence type="ECO:0000256" key="5">
    <source>
        <dbReference type="ARBA" id="ARBA00022692"/>
    </source>
</evidence>
<evidence type="ECO:0000256" key="11">
    <source>
        <dbReference type="ARBA" id="ARBA00023180"/>
    </source>
</evidence>
<dbReference type="GO" id="GO:0098553">
    <property type="term" value="C:lumenal side of endoplasmic reticulum membrane"/>
    <property type="evidence" value="ECO:0007669"/>
    <property type="project" value="TreeGrafter"/>
</dbReference>
<evidence type="ECO:0000256" key="2">
    <source>
        <dbReference type="ARBA" id="ARBA00004337"/>
    </source>
</evidence>
<keyword evidence="11" id="KW-0325">Glycoprotein</keyword>
<dbReference type="SUPFAM" id="SSF52025">
    <property type="entry name" value="PA domain"/>
    <property type="match status" value="1"/>
</dbReference>
<evidence type="ECO:0000313" key="16">
    <source>
        <dbReference type="Proteomes" id="UP000326939"/>
    </source>
</evidence>
<feature type="transmembrane region" description="Helical" evidence="12">
    <location>
        <begin position="302"/>
        <end position="319"/>
    </location>
</feature>
<name>A0A5N5NNK5_9ROSI</name>
<dbReference type="SMART" id="SM00730">
    <property type="entry name" value="PSN"/>
    <property type="match status" value="1"/>
</dbReference>
<evidence type="ECO:0000256" key="6">
    <source>
        <dbReference type="ARBA" id="ARBA00022729"/>
    </source>
</evidence>
<feature type="transmembrane region" description="Helical" evidence="12">
    <location>
        <begin position="331"/>
        <end position="355"/>
    </location>
</feature>
<feature type="signal peptide" evidence="13">
    <location>
        <begin position="1"/>
        <end position="23"/>
    </location>
</feature>
<proteinExistence type="inferred from homology"/>
<evidence type="ECO:0000256" key="1">
    <source>
        <dbReference type="ARBA" id="ARBA00003012"/>
    </source>
</evidence>
<protein>
    <recommendedName>
        <fullName evidence="14">PA domain-containing protein</fullName>
    </recommendedName>
</protein>
<comment type="caution">
    <text evidence="15">The sequence shown here is derived from an EMBL/GenBank/DDBJ whole genome shotgun (WGS) entry which is preliminary data.</text>
</comment>
<comment type="subcellular location">
    <subcellularLocation>
        <location evidence="2">Endosome membrane</location>
        <topology evidence="2">Multi-pass membrane protein</topology>
    </subcellularLocation>
</comment>
<evidence type="ECO:0000256" key="10">
    <source>
        <dbReference type="ARBA" id="ARBA00023136"/>
    </source>
</evidence>
<feature type="transmembrane region" description="Helical" evidence="12">
    <location>
        <begin position="477"/>
        <end position="498"/>
    </location>
</feature>
<evidence type="ECO:0000256" key="4">
    <source>
        <dbReference type="ARBA" id="ARBA00022670"/>
    </source>
</evidence>
<feature type="chain" id="PRO_5024359317" description="PA domain-containing protein" evidence="13">
    <location>
        <begin position="24"/>
        <end position="540"/>
    </location>
</feature>
<dbReference type="InterPro" id="IPR003137">
    <property type="entry name" value="PA_domain"/>
</dbReference>
<dbReference type="Gene3D" id="3.50.30.30">
    <property type="match status" value="1"/>
</dbReference>
<dbReference type="GO" id="GO:0030660">
    <property type="term" value="C:Golgi-associated vesicle membrane"/>
    <property type="evidence" value="ECO:0007669"/>
    <property type="project" value="TreeGrafter"/>
</dbReference>
<dbReference type="GO" id="GO:0005765">
    <property type="term" value="C:lysosomal membrane"/>
    <property type="evidence" value="ECO:0007669"/>
    <property type="project" value="TreeGrafter"/>
</dbReference>
<keyword evidence="8" id="KW-0378">Hydrolase</keyword>
<dbReference type="Pfam" id="PF02225">
    <property type="entry name" value="PA"/>
    <property type="match status" value="1"/>
</dbReference>
<dbReference type="Pfam" id="PF04258">
    <property type="entry name" value="Peptidase_A22B"/>
    <property type="match status" value="1"/>
</dbReference>
<dbReference type="GO" id="GO:0010008">
    <property type="term" value="C:endosome membrane"/>
    <property type="evidence" value="ECO:0007669"/>
    <property type="project" value="UniProtKB-SubCell"/>
</dbReference>
<dbReference type="GO" id="GO:0033619">
    <property type="term" value="P:membrane protein proteolysis"/>
    <property type="evidence" value="ECO:0007669"/>
    <property type="project" value="TreeGrafter"/>
</dbReference>
<keyword evidence="5 12" id="KW-0812">Transmembrane</keyword>
<feature type="transmembrane region" description="Helical" evidence="12">
    <location>
        <begin position="504"/>
        <end position="522"/>
    </location>
</feature>
<feature type="transmembrane region" description="Helical" evidence="12">
    <location>
        <begin position="388"/>
        <end position="406"/>
    </location>
</feature>
<evidence type="ECO:0000256" key="12">
    <source>
        <dbReference type="SAM" id="Phobius"/>
    </source>
</evidence>
<organism evidence="15 16">
    <name type="scientific">Salix brachista</name>
    <dbReference type="NCBI Taxonomy" id="2182728"/>
    <lineage>
        <taxon>Eukaryota</taxon>
        <taxon>Viridiplantae</taxon>
        <taxon>Streptophyta</taxon>
        <taxon>Embryophyta</taxon>
        <taxon>Tracheophyta</taxon>
        <taxon>Spermatophyta</taxon>
        <taxon>Magnoliopsida</taxon>
        <taxon>eudicotyledons</taxon>
        <taxon>Gunneridae</taxon>
        <taxon>Pentapetalae</taxon>
        <taxon>rosids</taxon>
        <taxon>fabids</taxon>
        <taxon>Malpighiales</taxon>
        <taxon>Salicaceae</taxon>
        <taxon>Saliceae</taxon>
        <taxon>Salix</taxon>
    </lineage>
</organism>
<feature type="domain" description="PA" evidence="14">
    <location>
        <begin position="94"/>
        <end position="157"/>
    </location>
</feature>
<sequence length="540" mass="59654">MDTYIKIYVLIAFLASSFCLGSAGDIVHHDDVAPKRPGCENNFVLVKVPTWINGVEDIEYVGVGARFGLTLESKEKHANLFILALADPPDCWEVILAHRGNCSFTTKANVAEDAGASAILIINNRTELFKMVCEVNETDVKIGIASVMLPQDAGASLEKYLTSSSSGYSFVFTSICSLPVKVQLYSPRRPVVDVAEVFLWLMAVGTILCASYWSAWSAREVAIEQDKLLKDGLDELIHVDGVHSSGIVNINTASAILFVVIASCFLVMLYKLMSYWFIEVLVVLFCIGGVEVGLLYFDAQFLFINIPAIFMACRLAWLLCYHGESFVEVPFFGAVSYLTLAVSPCCIAFAVVWAVFRYISFAWIGQDILGVALIITVLQIVHVPNLKVGTILLSCAFLYDIFWVFVSKWWFKESVMIVVARGDKSGEDGIPMLLKIPRMFDPWGGYSIIGFGDIILPGLLVAFSLRYDWLAKKSLRAGYFLWAMTAYGLGLLITYVALNMMDGHGQPALLYIVPFTLGKYLFDVGKAKRGTGNIMDNGRA</sequence>
<reference evidence="16" key="1">
    <citation type="journal article" date="2019" name="Gigascience">
        <title>De novo genome assembly of the endangered Acer yangbiense, a plant species with extremely small populations endemic to Yunnan Province, China.</title>
        <authorList>
            <person name="Yang J."/>
            <person name="Wariss H.M."/>
            <person name="Tao L."/>
            <person name="Zhang R."/>
            <person name="Yun Q."/>
            <person name="Hollingsworth P."/>
            <person name="Dao Z."/>
            <person name="Luo G."/>
            <person name="Guo H."/>
            <person name="Ma Y."/>
            <person name="Sun W."/>
        </authorList>
    </citation>
    <scope>NUCLEOTIDE SEQUENCE [LARGE SCALE GENOMIC DNA]</scope>
    <source>
        <strain evidence="16">cv. br00</strain>
    </source>
</reference>
<feature type="transmembrane region" description="Helical" evidence="12">
    <location>
        <begin position="443"/>
        <end position="465"/>
    </location>
</feature>
<keyword evidence="7" id="KW-0967">Endosome</keyword>
<evidence type="ECO:0000259" key="14">
    <source>
        <dbReference type="Pfam" id="PF02225"/>
    </source>
</evidence>
<feature type="transmembrane region" description="Helical" evidence="12">
    <location>
        <begin position="250"/>
        <end position="269"/>
    </location>
</feature>
<keyword evidence="16" id="KW-1185">Reference proteome</keyword>
<comment type="similarity">
    <text evidence="3">Belongs to the peptidase A22B family.</text>
</comment>
<dbReference type="InterPro" id="IPR007369">
    <property type="entry name" value="Peptidase_A22B_SPP"/>
</dbReference>
<keyword evidence="10 12" id="KW-0472">Membrane</keyword>
<feature type="transmembrane region" description="Helical" evidence="12">
    <location>
        <begin position="197"/>
        <end position="216"/>
    </location>
</feature>
<gene>
    <name evidence="15" type="ORF">DKX38_002988</name>
</gene>
<dbReference type="PANTHER" id="PTHR12174:SF102">
    <property type="entry name" value="SIGNAL PEPTIDE PEPTIDASE-LIKE 4"/>
    <property type="match status" value="1"/>
</dbReference>
<dbReference type="EMBL" id="VDCV01000002">
    <property type="protein sequence ID" value="KAB5569195.1"/>
    <property type="molecule type" value="Genomic_DNA"/>
</dbReference>
<feature type="transmembrane region" description="Helical" evidence="12">
    <location>
        <begin position="361"/>
        <end position="381"/>
    </location>
</feature>
<dbReference type="GO" id="GO:0098554">
    <property type="term" value="C:cytoplasmic side of endoplasmic reticulum membrane"/>
    <property type="evidence" value="ECO:0007669"/>
    <property type="project" value="TreeGrafter"/>
</dbReference>